<sequence length="175" mass="18457">MRSLIVLAAAPLAMLAACADSTPVDEVEPEPMAVDEVPVTIDLPEIPANSLTTIDYPGVYSRDGRTRLRLNADKTYELIRPDGTSVTGAYSELPDGSRIRLEDFDGGPAWFSVGNGAIYRLPSESTPFGEITAEGEYKREPDRPTASVSPSPTASPTASPAAAPTPAEPVEAPAE</sequence>
<organism evidence="3 4">
    <name type="scientific">Croceibacterium soli</name>
    <dbReference type="NCBI Taxonomy" id="1739690"/>
    <lineage>
        <taxon>Bacteria</taxon>
        <taxon>Pseudomonadati</taxon>
        <taxon>Pseudomonadota</taxon>
        <taxon>Alphaproteobacteria</taxon>
        <taxon>Sphingomonadales</taxon>
        <taxon>Erythrobacteraceae</taxon>
        <taxon>Croceibacterium</taxon>
    </lineage>
</organism>
<accession>A0A6I4UNQ8</accession>
<name>A0A6I4UNQ8_9SPHN</name>
<comment type="caution">
    <text evidence="3">The sequence shown here is derived from an EMBL/GenBank/DDBJ whole genome shotgun (WGS) entry which is preliminary data.</text>
</comment>
<evidence type="ECO:0000313" key="3">
    <source>
        <dbReference type="EMBL" id="MXP40398.1"/>
    </source>
</evidence>
<keyword evidence="2" id="KW-0732">Signal</keyword>
<dbReference type="AlphaFoldDB" id="A0A6I4UNQ8"/>
<feature type="region of interest" description="Disordered" evidence="1">
    <location>
        <begin position="127"/>
        <end position="175"/>
    </location>
</feature>
<feature type="chain" id="PRO_5026258230" evidence="2">
    <location>
        <begin position="20"/>
        <end position="175"/>
    </location>
</feature>
<evidence type="ECO:0000313" key="4">
    <source>
        <dbReference type="Proteomes" id="UP000469159"/>
    </source>
</evidence>
<gene>
    <name evidence="3" type="ORF">GRI75_01900</name>
</gene>
<keyword evidence="4" id="KW-1185">Reference proteome</keyword>
<reference evidence="3 4" key="1">
    <citation type="submission" date="2019-12" db="EMBL/GenBank/DDBJ databases">
        <title>Genomic-based taxomic classification of the family Erythrobacteraceae.</title>
        <authorList>
            <person name="Xu L."/>
        </authorList>
    </citation>
    <scope>NUCLEOTIDE SEQUENCE [LARGE SCALE GENOMIC DNA]</scope>
    <source>
        <strain evidence="3 4">MCCC 1K02066</strain>
    </source>
</reference>
<proteinExistence type="predicted"/>
<evidence type="ECO:0000256" key="2">
    <source>
        <dbReference type="SAM" id="SignalP"/>
    </source>
</evidence>
<dbReference type="Proteomes" id="UP000469159">
    <property type="component" value="Unassembled WGS sequence"/>
</dbReference>
<evidence type="ECO:0000256" key="1">
    <source>
        <dbReference type="SAM" id="MobiDB-lite"/>
    </source>
</evidence>
<dbReference type="PROSITE" id="PS51257">
    <property type="entry name" value="PROKAR_LIPOPROTEIN"/>
    <property type="match status" value="1"/>
</dbReference>
<feature type="signal peptide" evidence="2">
    <location>
        <begin position="1"/>
        <end position="19"/>
    </location>
</feature>
<feature type="compositionally biased region" description="Low complexity" evidence="1">
    <location>
        <begin position="144"/>
        <end position="175"/>
    </location>
</feature>
<dbReference type="EMBL" id="WTYK01000001">
    <property type="protein sequence ID" value="MXP40398.1"/>
    <property type="molecule type" value="Genomic_DNA"/>
</dbReference>
<dbReference type="RefSeq" id="WP_160745236.1">
    <property type="nucleotide sequence ID" value="NZ_WTYK01000001.1"/>
</dbReference>
<dbReference type="OrthoDB" id="7409511at2"/>
<protein>
    <submittedName>
        <fullName evidence="3">Uncharacterized protein</fullName>
    </submittedName>
</protein>